<dbReference type="Pfam" id="PF00528">
    <property type="entry name" value="BPD_transp_1"/>
    <property type="match status" value="1"/>
</dbReference>
<evidence type="ECO:0000259" key="8">
    <source>
        <dbReference type="PROSITE" id="PS50928"/>
    </source>
</evidence>
<feature type="domain" description="ABC transmembrane type-1" evidence="8">
    <location>
        <begin position="64"/>
        <end position="250"/>
    </location>
</feature>
<name>A0A2P2E4K0_9LEPT</name>
<dbReference type="InterPro" id="IPR035906">
    <property type="entry name" value="MetI-like_sf"/>
</dbReference>
<dbReference type="GO" id="GO:0005886">
    <property type="term" value="C:plasma membrane"/>
    <property type="evidence" value="ECO:0007669"/>
    <property type="project" value="UniProtKB-SubCell"/>
</dbReference>
<comment type="similarity">
    <text evidence="7">Belongs to the binding-protein-dependent transport system permease family.</text>
</comment>
<dbReference type="PROSITE" id="PS50928">
    <property type="entry name" value="ABC_TM1"/>
    <property type="match status" value="1"/>
</dbReference>
<feature type="transmembrane region" description="Helical" evidence="7">
    <location>
        <begin position="62"/>
        <end position="88"/>
    </location>
</feature>
<protein>
    <submittedName>
        <fullName evidence="9">ABC transporter, permease protein</fullName>
    </submittedName>
</protein>
<keyword evidence="3" id="KW-1003">Cell membrane</keyword>
<evidence type="ECO:0000313" key="9">
    <source>
        <dbReference type="EMBL" id="GBF51803.1"/>
    </source>
</evidence>
<evidence type="ECO:0000313" key="10">
    <source>
        <dbReference type="Proteomes" id="UP000245133"/>
    </source>
</evidence>
<reference evidence="9 10" key="1">
    <citation type="submission" date="2018-02" db="EMBL/GenBank/DDBJ databases">
        <title>Novel Leptospira species isolated from soil and water in Japan.</title>
        <authorList>
            <person name="Nakao R."/>
            <person name="Masuzawa T."/>
        </authorList>
    </citation>
    <scope>NUCLEOTIDE SEQUENCE [LARGE SCALE GENOMIC DNA]</scope>
    <source>
        <strain evidence="9 10">YH101</strain>
    </source>
</reference>
<feature type="transmembrane region" description="Helical" evidence="7">
    <location>
        <begin position="184"/>
        <end position="208"/>
    </location>
</feature>
<dbReference type="PANTHER" id="PTHR43386">
    <property type="entry name" value="OLIGOPEPTIDE TRANSPORT SYSTEM PERMEASE PROTEIN APPC"/>
    <property type="match status" value="1"/>
</dbReference>
<keyword evidence="6 7" id="KW-0472">Membrane</keyword>
<sequence>MTVSIRNLFRFIFALFVFVGLFLFESPTRVDLQLSHLGALEVLAHPFGCDRLGRDHWAMLSYGALTTILITIPSRILTLLFATFVSFAGMGKNKFLALLSEVFASVFLSVPSLLVALVTIAILSDSILGILLSIVFSDWAISFETLQGKLREIRKSGFISASQALGANSSHLLIFHYIPATRNILEFLFVTGIPSVIMTIALFSYLGINTDVFSFGPGLGEQISFSKDYFSVSPLSVLLPVLGIVSLVYSFSSEEKIK</sequence>
<feature type="transmembrane region" description="Helical" evidence="7">
    <location>
        <begin position="95"/>
        <end position="121"/>
    </location>
</feature>
<organism evidence="9 10">
    <name type="scientific">Leptospira ryugenii</name>
    <dbReference type="NCBI Taxonomy" id="1917863"/>
    <lineage>
        <taxon>Bacteria</taxon>
        <taxon>Pseudomonadati</taxon>
        <taxon>Spirochaetota</taxon>
        <taxon>Spirochaetia</taxon>
        <taxon>Leptospirales</taxon>
        <taxon>Leptospiraceae</taxon>
        <taxon>Leptospira</taxon>
    </lineage>
</organism>
<keyword evidence="10" id="KW-1185">Reference proteome</keyword>
<proteinExistence type="inferred from homology"/>
<dbReference type="GO" id="GO:0055085">
    <property type="term" value="P:transmembrane transport"/>
    <property type="evidence" value="ECO:0007669"/>
    <property type="project" value="InterPro"/>
</dbReference>
<dbReference type="SUPFAM" id="SSF161098">
    <property type="entry name" value="MetI-like"/>
    <property type="match status" value="1"/>
</dbReference>
<keyword evidence="2 7" id="KW-0813">Transport</keyword>
<evidence type="ECO:0000256" key="7">
    <source>
        <dbReference type="RuleBase" id="RU363032"/>
    </source>
</evidence>
<evidence type="ECO:0000256" key="3">
    <source>
        <dbReference type="ARBA" id="ARBA00022475"/>
    </source>
</evidence>
<keyword evidence="5 7" id="KW-1133">Transmembrane helix</keyword>
<dbReference type="AlphaFoldDB" id="A0A2P2E4K0"/>
<keyword evidence="4 7" id="KW-0812">Transmembrane</keyword>
<comment type="caution">
    <text evidence="9">The sequence shown here is derived from an EMBL/GenBank/DDBJ whole genome shotgun (WGS) entry which is preliminary data.</text>
</comment>
<dbReference type="InterPro" id="IPR050366">
    <property type="entry name" value="BP-dependent_transpt_permease"/>
</dbReference>
<feature type="transmembrane region" description="Helical" evidence="7">
    <location>
        <begin position="229"/>
        <end position="251"/>
    </location>
</feature>
<dbReference type="Gene3D" id="1.10.3720.10">
    <property type="entry name" value="MetI-like"/>
    <property type="match status" value="1"/>
</dbReference>
<evidence type="ECO:0000256" key="4">
    <source>
        <dbReference type="ARBA" id="ARBA00022692"/>
    </source>
</evidence>
<dbReference type="PANTHER" id="PTHR43386:SF1">
    <property type="entry name" value="D,D-DIPEPTIDE TRANSPORT SYSTEM PERMEASE PROTEIN DDPC-RELATED"/>
    <property type="match status" value="1"/>
</dbReference>
<evidence type="ECO:0000256" key="5">
    <source>
        <dbReference type="ARBA" id="ARBA00022989"/>
    </source>
</evidence>
<evidence type="ECO:0000256" key="6">
    <source>
        <dbReference type="ARBA" id="ARBA00023136"/>
    </source>
</evidence>
<accession>A0A2P2E4K0</accession>
<feature type="transmembrane region" description="Helical" evidence="7">
    <location>
        <begin position="127"/>
        <end position="146"/>
    </location>
</feature>
<gene>
    <name evidence="9" type="ORF">LPTSP4_33410</name>
</gene>
<evidence type="ECO:0000256" key="2">
    <source>
        <dbReference type="ARBA" id="ARBA00022448"/>
    </source>
</evidence>
<comment type="subcellular location">
    <subcellularLocation>
        <location evidence="1 7">Cell membrane</location>
        <topology evidence="1 7">Multi-pass membrane protein</topology>
    </subcellularLocation>
</comment>
<dbReference type="Proteomes" id="UP000245133">
    <property type="component" value="Unassembled WGS sequence"/>
</dbReference>
<feature type="transmembrane region" description="Helical" evidence="7">
    <location>
        <begin position="7"/>
        <end position="24"/>
    </location>
</feature>
<evidence type="ECO:0000256" key="1">
    <source>
        <dbReference type="ARBA" id="ARBA00004651"/>
    </source>
</evidence>
<dbReference type="OrthoDB" id="345255at2"/>
<dbReference type="InterPro" id="IPR000515">
    <property type="entry name" value="MetI-like"/>
</dbReference>
<dbReference type="RefSeq" id="WP_108978101.1">
    <property type="nucleotide sequence ID" value="NZ_BFBB01000008.1"/>
</dbReference>
<dbReference type="EMBL" id="BFBB01000008">
    <property type="protein sequence ID" value="GBF51803.1"/>
    <property type="molecule type" value="Genomic_DNA"/>
</dbReference>